<dbReference type="AlphaFoldDB" id="V6TVE1"/>
<comment type="caution">
    <text evidence="1">The sequence shown here is derived from an EMBL/GenBank/DDBJ whole genome shotgun (WGS) entry which is preliminary data.</text>
</comment>
<accession>V6TVE1</accession>
<dbReference type="EMBL" id="AHHH01000156">
    <property type="protein sequence ID" value="ESU40985.1"/>
    <property type="molecule type" value="Genomic_DNA"/>
</dbReference>
<gene>
    <name evidence="1" type="ORF">GSB_152394</name>
</gene>
<evidence type="ECO:0000313" key="1">
    <source>
        <dbReference type="EMBL" id="ESU40985.1"/>
    </source>
</evidence>
<proteinExistence type="predicted"/>
<evidence type="ECO:0000313" key="2">
    <source>
        <dbReference type="Proteomes" id="UP000018040"/>
    </source>
</evidence>
<name>V6TVE1_GIAIN</name>
<feature type="non-terminal residue" evidence="1">
    <location>
        <position position="1"/>
    </location>
</feature>
<dbReference type="Proteomes" id="UP000018040">
    <property type="component" value="Unassembled WGS sequence"/>
</dbReference>
<sequence>VLGSPELACMPVSARYRSDRGIPPEHGCYYAEQIRLGVWSSPARNLGPGAADKVMRASSLAGNPIESHSKGPGDAARPAECLACQESYRTQQFTIRRSVRQ</sequence>
<reference evidence="2" key="1">
    <citation type="submission" date="2012-02" db="EMBL/GenBank/DDBJ databases">
        <title>Genome sequencing of Giardia lamblia Genotypes A2 and B isolates (DH and GS) and comparative analysis with the genomes of Genotypes A1 and E (WB and Pig).</title>
        <authorList>
            <person name="Adam R."/>
            <person name="Dahlstrom E."/>
            <person name="Martens C."/>
            <person name="Bruno D."/>
            <person name="Barbian K."/>
            <person name="Porcella S.F."/>
            <person name="Nash T."/>
        </authorList>
    </citation>
    <scope>NUCLEOTIDE SEQUENCE</scope>
    <source>
        <strain evidence="2">GS</strain>
    </source>
</reference>
<reference evidence="1 2" key="2">
    <citation type="journal article" date="2013" name="Genome Biol. Evol.">
        <title>Genome sequencing of Giardia lamblia genotypes A2 and B isolates (DH and GS) and comparative analysis with the genomes of genotypes A1 and E (WB and Pig).</title>
        <authorList>
            <person name="Adam R.D."/>
            <person name="Dahlstrom E.W."/>
            <person name="Martens C.A."/>
            <person name="Bruno D.P."/>
            <person name="Barbian K.D."/>
            <person name="Ricklefs S.M."/>
            <person name="Hernandez M.M."/>
            <person name="Narla N.P."/>
            <person name="Patel R.B."/>
            <person name="Porcella S.F."/>
            <person name="Nash T.E."/>
        </authorList>
    </citation>
    <scope>NUCLEOTIDE SEQUENCE [LARGE SCALE GENOMIC DNA]</scope>
    <source>
        <strain evidence="1 2">GS</strain>
    </source>
</reference>
<organism evidence="1 2">
    <name type="scientific">Giardia intestinalis</name>
    <name type="common">Giardia lamblia</name>
    <dbReference type="NCBI Taxonomy" id="5741"/>
    <lineage>
        <taxon>Eukaryota</taxon>
        <taxon>Metamonada</taxon>
        <taxon>Diplomonadida</taxon>
        <taxon>Hexamitidae</taxon>
        <taxon>Giardiinae</taxon>
        <taxon>Giardia</taxon>
    </lineage>
</organism>
<dbReference type="VEuPathDB" id="GiardiaDB:QR46_2786"/>
<protein>
    <submittedName>
        <fullName evidence="1">Uncharacterized protein</fullName>
    </submittedName>
</protein>